<keyword evidence="2" id="KW-1185">Reference proteome</keyword>
<dbReference type="Proteomes" id="UP000831701">
    <property type="component" value="Chromosome 20"/>
</dbReference>
<evidence type="ECO:0000313" key="1">
    <source>
        <dbReference type="EMBL" id="KAI3356369.1"/>
    </source>
</evidence>
<accession>A0ACB8VLJ2</accession>
<name>A0ACB8VLJ2_9TELE</name>
<evidence type="ECO:0000313" key="2">
    <source>
        <dbReference type="Proteomes" id="UP000831701"/>
    </source>
</evidence>
<sequence>MKSENKLIHEAGSTPAKGVMKKPFYSFALLCFHPVAGAGTAPSKSSIAVPSSKAQEFLAKLSRTKRNVWDRSRPDVQQWIMQFMYMGFDEQRLETDLSYWMDLARSSDQGRQHHYDENAPIGPRDPSSYRHGANVNYDYY</sequence>
<organism evidence="1 2">
    <name type="scientific">Scortum barcoo</name>
    <name type="common">barcoo grunter</name>
    <dbReference type="NCBI Taxonomy" id="214431"/>
    <lineage>
        <taxon>Eukaryota</taxon>
        <taxon>Metazoa</taxon>
        <taxon>Chordata</taxon>
        <taxon>Craniata</taxon>
        <taxon>Vertebrata</taxon>
        <taxon>Euteleostomi</taxon>
        <taxon>Actinopterygii</taxon>
        <taxon>Neopterygii</taxon>
        <taxon>Teleostei</taxon>
        <taxon>Neoteleostei</taxon>
        <taxon>Acanthomorphata</taxon>
        <taxon>Eupercaria</taxon>
        <taxon>Centrarchiformes</taxon>
        <taxon>Terapontoidei</taxon>
        <taxon>Terapontidae</taxon>
        <taxon>Scortum</taxon>
    </lineage>
</organism>
<reference evidence="1" key="1">
    <citation type="submission" date="2022-04" db="EMBL/GenBank/DDBJ databases">
        <title>Jade perch genome.</title>
        <authorList>
            <person name="Chao B."/>
        </authorList>
    </citation>
    <scope>NUCLEOTIDE SEQUENCE</scope>
    <source>
        <strain evidence="1">CB-2022</strain>
    </source>
</reference>
<protein>
    <submittedName>
        <fullName evidence="1">Uncharacterized protein</fullName>
    </submittedName>
</protein>
<gene>
    <name evidence="1" type="ORF">L3Q82_017592</name>
</gene>
<proteinExistence type="predicted"/>
<comment type="caution">
    <text evidence="1">The sequence shown here is derived from an EMBL/GenBank/DDBJ whole genome shotgun (WGS) entry which is preliminary data.</text>
</comment>
<dbReference type="EMBL" id="CM041550">
    <property type="protein sequence ID" value="KAI3356369.1"/>
    <property type="molecule type" value="Genomic_DNA"/>
</dbReference>